<dbReference type="GO" id="GO:0004674">
    <property type="term" value="F:protein serine/threonine kinase activity"/>
    <property type="evidence" value="ECO:0007669"/>
    <property type="project" value="UniProtKB-KW"/>
</dbReference>
<keyword evidence="5" id="KW-0723">Serine/threonine-protein kinase</keyword>
<keyword evidence="13" id="KW-0968">Cytoplasmic vesicle</keyword>
<dbReference type="FunFam" id="3.30.200.20:FF:000107">
    <property type="entry name" value="Putative activated CDC42 kinase 1"/>
    <property type="match status" value="1"/>
</dbReference>
<protein>
    <submittedName>
        <fullName evidence="19">Activated CDC42 kinase 1</fullName>
    </submittedName>
</protein>
<evidence type="ECO:0000256" key="2">
    <source>
        <dbReference type="ARBA" id="ARBA00004132"/>
    </source>
</evidence>
<dbReference type="InterPro" id="IPR008266">
    <property type="entry name" value="Tyr_kinase_AS"/>
</dbReference>
<name>A0A6G1SET1_9ACAR</name>
<dbReference type="PROSITE" id="PS00109">
    <property type="entry name" value="PROTEIN_KINASE_TYR"/>
    <property type="match status" value="1"/>
</dbReference>
<keyword evidence="9 19" id="KW-0418">Kinase</keyword>
<dbReference type="Gene3D" id="3.30.200.20">
    <property type="entry name" value="Phosphorylase Kinase, domain 1"/>
    <property type="match status" value="1"/>
</dbReference>
<comment type="similarity">
    <text evidence="15">Belongs to the protein kinase superfamily. Tyr protein kinase family.</text>
</comment>
<feature type="domain" description="Protein kinase" evidence="18">
    <location>
        <begin position="135"/>
        <end position="395"/>
    </location>
</feature>
<dbReference type="Pfam" id="PF09027">
    <property type="entry name" value="GTPase_binding"/>
    <property type="match status" value="1"/>
</dbReference>
<comment type="subcellular location">
    <subcellularLocation>
        <location evidence="2">Cytoplasmic vesicle</location>
        <location evidence="2">Clathrin-coated vesicle</location>
    </subcellularLocation>
</comment>
<dbReference type="FunFam" id="1.10.510.10:FF:000080">
    <property type="entry name" value="Putative activated CDC42 kinase 1"/>
    <property type="match status" value="1"/>
</dbReference>
<dbReference type="PRINTS" id="PR00109">
    <property type="entry name" value="TYRKINASE"/>
</dbReference>
<dbReference type="Gene3D" id="1.10.510.10">
    <property type="entry name" value="Transferase(Phosphotransferase) domain 1"/>
    <property type="match status" value="1"/>
</dbReference>
<dbReference type="PROSITE" id="PS00107">
    <property type="entry name" value="PROTEIN_KINASE_ATP"/>
    <property type="match status" value="1"/>
</dbReference>
<dbReference type="GO" id="GO:0030136">
    <property type="term" value="C:clathrin-coated vesicle"/>
    <property type="evidence" value="ECO:0007669"/>
    <property type="project" value="UniProtKB-SubCell"/>
</dbReference>
<dbReference type="InterPro" id="IPR036028">
    <property type="entry name" value="SH3-like_dom_sf"/>
</dbReference>
<evidence type="ECO:0000256" key="13">
    <source>
        <dbReference type="ARBA" id="ARBA00023329"/>
    </source>
</evidence>
<evidence type="ECO:0000256" key="10">
    <source>
        <dbReference type="ARBA" id="ARBA00022840"/>
    </source>
</evidence>
<dbReference type="SUPFAM" id="SSF50044">
    <property type="entry name" value="SH3-domain"/>
    <property type="match status" value="1"/>
</dbReference>
<dbReference type="PANTHER" id="PTHR24418">
    <property type="entry name" value="TYROSINE-PROTEIN KINASE"/>
    <property type="match status" value="1"/>
</dbReference>
<evidence type="ECO:0000313" key="19">
    <source>
        <dbReference type="EMBL" id="MDE48985.1"/>
    </source>
</evidence>
<feature type="region of interest" description="Disordered" evidence="17">
    <location>
        <begin position="89"/>
        <end position="111"/>
    </location>
</feature>
<evidence type="ECO:0000256" key="8">
    <source>
        <dbReference type="ARBA" id="ARBA00022741"/>
    </source>
</evidence>
<keyword evidence="10 16" id="KW-0067">ATP-binding</keyword>
<evidence type="ECO:0000256" key="1">
    <source>
        <dbReference type="ARBA" id="ARBA00001946"/>
    </source>
</evidence>
<keyword evidence="8 16" id="KW-0547">Nucleotide-binding</keyword>
<dbReference type="SMART" id="SM00219">
    <property type="entry name" value="TyrKc"/>
    <property type="match status" value="1"/>
</dbReference>
<accession>A0A6G1SET1</accession>
<dbReference type="InterPro" id="IPR015116">
    <property type="entry name" value="Cdc42-bd-like"/>
</dbReference>
<reference evidence="19" key="1">
    <citation type="submission" date="2018-10" db="EMBL/GenBank/DDBJ databases">
        <title>Transcriptome assembly of Aceria tosichella (Wheat curl mite) Type 2.</title>
        <authorList>
            <person name="Scully E.D."/>
            <person name="Geib S.M."/>
            <person name="Palmer N.A."/>
            <person name="Gupta A.K."/>
            <person name="Sarath G."/>
            <person name="Tatineni S."/>
        </authorList>
    </citation>
    <scope>NUCLEOTIDE SEQUENCE</scope>
    <source>
        <strain evidence="19">LincolnNE</strain>
    </source>
</reference>
<evidence type="ECO:0000256" key="15">
    <source>
        <dbReference type="ARBA" id="ARBA00060742"/>
    </source>
</evidence>
<dbReference type="CDD" id="cd09539">
    <property type="entry name" value="SAM_TNK-like"/>
    <property type="match status" value="1"/>
</dbReference>
<evidence type="ECO:0000256" key="7">
    <source>
        <dbReference type="ARBA" id="ARBA00022723"/>
    </source>
</evidence>
<sequence>MDELQGASNNSNWLHEVLEETGLQKFHSKLTNDLQLTKLSHFDFVSEDDLIQLGLSRPAAKRLLAAIKKRKSFVTALKNRIVGKLIPTSASTSSSKAKHHPTLSIDTYRNGGDPERFKPTTEFGRLTCLINSQDIHIKEEIGNGVHGFVKKGEWTTPNGRVVEVALKILKKDIMSEPGASFNDFVKEISVMHQLNHPNIIKLYGVVLSSPMMMVTELAPFGNLRDKLRKENGRTPISQLINFGVQIASGMQYLESRRFVHRDLATRNIFISHGKKILIGDLGLMRAVPTEDDHYVMSERTKIPYPWCAPESLKYKQFSSASDVYMFGVTLWEMFSFGKEPWAGLNLNQILEKISSQNDRLPCPDACPTMVYQTLLQCWNTDPGCRPNFSTLYQYLSTSYPLEVRSTQPISEVGQKRQNGCLLPNDLVEDNSIQSDCQRKVLTCNVDDRILVIDGQPEKYWWKGQNQRNFEIGWFPLRSTRWLAPKRGTNYISRPLKNSFIHTGHCGSDGRWGNPKFIDSMYLKNPLEPGDKNSFKAEIGVASQNHSGLMLKSKTKSRLSKLFGISESGNNNQLLHHAYRKFINEAQSSPKIQERSPRMPMMRSQSDDFNKQTNDTDEPPLIDFDNDIPAPGDGNNLADMNLGQQSESLIDMDNELVAIADQRRASDTKIDQIDDNYHLSWAGSWNTGTFYGSSSNIYSNYYCPQDAVVPSDQANSQPSDNDSKDRYYSAVSHEDGEPNFS</sequence>
<evidence type="ECO:0000259" key="18">
    <source>
        <dbReference type="PROSITE" id="PS50011"/>
    </source>
</evidence>
<comment type="cofactor">
    <cofactor evidence="1">
        <name>Mg(2+)</name>
        <dbReference type="ChEBI" id="CHEBI:18420"/>
    </cofactor>
</comment>
<dbReference type="InterPro" id="IPR049587">
    <property type="entry name" value="TNK-like_SAM"/>
</dbReference>
<keyword evidence="11" id="KW-0460">Magnesium</keyword>
<dbReference type="CDD" id="cd00174">
    <property type="entry name" value="SH3"/>
    <property type="match status" value="1"/>
</dbReference>
<gene>
    <name evidence="19" type="primary">TNK2</name>
    <name evidence="19" type="ORF">g.16104</name>
</gene>
<evidence type="ECO:0000256" key="16">
    <source>
        <dbReference type="PROSITE-ProRule" id="PRU10141"/>
    </source>
</evidence>
<feature type="region of interest" description="Disordered" evidence="17">
    <location>
        <begin position="708"/>
        <end position="740"/>
    </location>
</feature>
<keyword evidence="3" id="KW-0728">SH3 domain</keyword>
<dbReference type="InterPro" id="IPR050198">
    <property type="entry name" value="Non-receptor_tyrosine_kinases"/>
</dbReference>
<evidence type="ECO:0000256" key="17">
    <source>
        <dbReference type="SAM" id="MobiDB-lite"/>
    </source>
</evidence>
<evidence type="ECO:0000256" key="4">
    <source>
        <dbReference type="ARBA" id="ARBA00022490"/>
    </source>
</evidence>
<keyword evidence="12" id="KW-0829">Tyrosine-protein kinase</keyword>
<evidence type="ECO:0000256" key="3">
    <source>
        <dbReference type="ARBA" id="ARBA00022443"/>
    </source>
</evidence>
<feature type="compositionally biased region" description="Basic and acidic residues" evidence="17">
    <location>
        <begin position="720"/>
        <end position="740"/>
    </location>
</feature>
<dbReference type="SUPFAM" id="SSF56112">
    <property type="entry name" value="Protein kinase-like (PK-like)"/>
    <property type="match status" value="1"/>
</dbReference>
<dbReference type="InterPro" id="IPR037085">
    <property type="entry name" value="Cdc42-bd-like_dom_sf"/>
</dbReference>
<feature type="region of interest" description="Disordered" evidence="17">
    <location>
        <begin position="588"/>
        <end position="615"/>
    </location>
</feature>
<keyword evidence="6" id="KW-0808">Transferase</keyword>
<dbReference type="Gene3D" id="4.10.680.10">
    <property type="entry name" value="Cdc42-like binding domain"/>
    <property type="match status" value="1"/>
</dbReference>
<dbReference type="GO" id="GO:0005524">
    <property type="term" value="F:ATP binding"/>
    <property type="evidence" value="ECO:0007669"/>
    <property type="project" value="UniProtKB-UniRule"/>
</dbReference>
<dbReference type="AlphaFoldDB" id="A0A6G1SET1"/>
<comment type="catalytic activity">
    <reaction evidence="14">
        <text>L-threonyl-[protein] + ATP = O-phospho-L-threonyl-[protein] + ADP + H(+)</text>
        <dbReference type="Rhea" id="RHEA:46608"/>
        <dbReference type="Rhea" id="RHEA-COMP:11060"/>
        <dbReference type="Rhea" id="RHEA-COMP:11605"/>
        <dbReference type="ChEBI" id="CHEBI:15378"/>
        <dbReference type="ChEBI" id="CHEBI:30013"/>
        <dbReference type="ChEBI" id="CHEBI:30616"/>
        <dbReference type="ChEBI" id="CHEBI:61977"/>
        <dbReference type="ChEBI" id="CHEBI:456216"/>
        <dbReference type="EC" id="2.7.11.1"/>
    </reaction>
</comment>
<dbReference type="InterPro" id="IPR011009">
    <property type="entry name" value="Kinase-like_dom_sf"/>
</dbReference>
<dbReference type="Pfam" id="PF22931">
    <property type="entry name" value="SAM_TNK"/>
    <property type="match status" value="1"/>
</dbReference>
<keyword evidence="7" id="KW-0479">Metal-binding</keyword>
<dbReference type="InterPro" id="IPR001245">
    <property type="entry name" value="Ser-Thr/Tyr_kinase_cat_dom"/>
</dbReference>
<dbReference type="EMBL" id="GGYP01004214">
    <property type="protein sequence ID" value="MDE48985.1"/>
    <property type="molecule type" value="Transcribed_RNA"/>
</dbReference>
<organism evidence="19">
    <name type="scientific">Aceria tosichella</name>
    <name type="common">wheat curl mite</name>
    <dbReference type="NCBI Taxonomy" id="561515"/>
    <lineage>
        <taxon>Eukaryota</taxon>
        <taxon>Metazoa</taxon>
        <taxon>Ecdysozoa</taxon>
        <taxon>Arthropoda</taxon>
        <taxon>Chelicerata</taxon>
        <taxon>Arachnida</taxon>
        <taxon>Acari</taxon>
        <taxon>Acariformes</taxon>
        <taxon>Trombidiformes</taxon>
        <taxon>Prostigmata</taxon>
        <taxon>Eupodina</taxon>
        <taxon>Eriophyoidea</taxon>
        <taxon>Eriophyidae</taxon>
        <taxon>Eriophyinae</taxon>
        <taxon>Aceriini</taxon>
        <taxon>Aceria</taxon>
    </lineage>
</organism>
<dbReference type="InterPro" id="IPR020635">
    <property type="entry name" value="Tyr_kinase_cat_dom"/>
</dbReference>
<dbReference type="GO" id="GO:0002009">
    <property type="term" value="P:morphogenesis of an epithelium"/>
    <property type="evidence" value="ECO:0007669"/>
    <property type="project" value="UniProtKB-ARBA"/>
</dbReference>
<dbReference type="InterPro" id="IPR017441">
    <property type="entry name" value="Protein_kinase_ATP_BS"/>
</dbReference>
<evidence type="ECO:0000256" key="5">
    <source>
        <dbReference type="ARBA" id="ARBA00022527"/>
    </source>
</evidence>
<evidence type="ECO:0000256" key="9">
    <source>
        <dbReference type="ARBA" id="ARBA00022777"/>
    </source>
</evidence>
<dbReference type="Gene3D" id="2.30.30.40">
    <property type="entry name" value="SH3 Domains"/>
    <property type="match status" value="1"/>
</dbReference>
<feature type="binding site" evidence="16">
    <location>
        <position position="167"/>
    </location>
    <ligand>
        <name>ATP</name>
        <dbReference type="ChEBI" id="CHEBI:30616"/>
    </ligand>
</feature>
<dbReference type="Pfam" id="PF07714">
    <property type="entry name" value="PK_Tyr_Ser-Thr"/>
    <property type="match status" value="1"/>
</dbReference>
<evidence type="ECO:0000256" key="11">
    <source>
        <dbReference type="ARBA" id="ARBA00022842"/>
    </source>
</evidence>
<dbReference type="PROSITE" id="PS50011">
    <property type="entry name" value="PROTEIN_KINASE_DOM"/>
    <property type="match status" value="1"/>
</dbReference>
<dbReference type="InterPro" id="IPR000719">
    <property type="entry name" value="Prot_kinase_dom"/>
</dbReference>
<dbReference type="GO" id="GO:0004713">
    <property type="term" value="F:protein tyrosine kinase activity"/>
    <property type="evidence" value="ECO:0007669"/>
    <property type="project" value="UniProtKB-KW"/>
</dbReference>
<evidence type="ECO:0000256" key="12">
    <source>
        <dbReference type="ARBA" id="ARBA00023137"/>
    </source>
</evidence>
<dbReference type="InterPro" id="IPR055175">
    <property type="entry name" value="ACK/TNK-like_SAM"/>
</dbReference>
<keyword evidence="4" id="KW-0963">Cytoplasm</keyword>
<evidence type="ECO:0000256" key="14">
    <source>
        <dbReference type="ARBA" id="ARBA00047899"/>
    </source>
</evidence>
<dbReference type="GO" id="GO:0046872">
    <property type="term" value="F:metal ion binding"/>
    <property type="evidence" value="ECO:0007669"/>
    <property type="project" value="UniProtKB-KW"/>
</dbReference>
<proteinExistence type="inferred from homology"/>
<evidence type="ECO:0000256" key="6">
    <source>
        <dbReference type="ARBA" id="ARBA00022679"/>
    </source>
</evidence>